<organism evidence="2 3">
    <name type="scientific">Planobacterium oryzisoli</name>
    <dbReference type="NCBI Taxonomy" id="2771435"/>
    <lineage>
        <taxon>Bacteria</taxon>
        <taxon>Pseudomonadati</taxon>
        <taxon>Bacteroidota</taxon>
        <taxon>Flavobacteriia</taxon>
        <taxon>Flavobacteriales</taxon>
        <taxon>Weeksellaceae</taxon>
        <taxon>Chryseobacterium group</taxon>
        <taxon>Chryseobacterium</taxon>
    </lineage>
</organism>
<name>A0A930YVD9_9FLAO</name>
<dbReference type="PANTHER" id="PTHR13887:SF41">
    <property type="entry name" value="THIOREDOXIN SUPERFAMILY PROTEIN"/>
    <property type="match status" value="1"/>
</dbReference>
<evidence type="ECO:0000313" key="2">
    <source>
        <dbReference type="EMBL" id="MBF5026986.1"/>
    </source>
</evidence>
<sequence length="233" mass="26500">MKVHIFSDVRCPFCYVGKKKFEKALSIFPYKDQIEIEWHSFQLDPTLRTQPERDPYEFFSELKGLTLEQTRTMHGHAEEAGKEVGIDFNFQNQKVANSFKAHLLLQKAKLLGKADSLKEELFKAQFILGENIDDKHQLLSISQRAGLSIEEAQEALGSEEMAYHIKQDEQLSRSIGVRAVPFFVFNEKYGVSGAQSPELFLEVLEKAWKEYTPSSLETIEGPEGACSTDGECN</sequence>
<dbReference type="CDD" id="cd03024">
    <property type="entry name" value="DsbA_FrnE"/>
    <property type="match status" value="1"/>
</dbReference>
<dbReference type="Proteomes" id="UP000694480">
    <property type="component" value="Unassembled WGS sequence"/>
</dbReference>
<dbReference type="RefSeq" id="WP_194738913.1">
    <property type="nucleotide sequence ID" value="NZ_JADKYY010000004.1"/>
</dbReference>
<evidence type="ECO:0000259" key="1">
    <source>
        <dbReference type="Pfam" id="PF01323"/>
    </source>
</evidence>
<proteinExistence type="predicted"/>
<dbReference type="Gene3D" id="3.40.30.10">
    <property type="entry name" value="Glutaredoxin"/>
    <property type="match status" value="1"/>
</dbReference>
<dbReference type="Pfam" id="PF01323">
    <property type="entry name" value="DSBA"/>
    <property type="match status" value="1"/>
</dbReference>
<accession>A0A930YVD9</accession>
<reference evidence="2" key="1">
    <citation type="submission" date="2020-11" db="EMBL/GenBank/DDBJ databases">
        <title>Genome seq and assembly of Planobacterium sp.</title>
        <authorList>
            <person name="Chhetri G."/>
        </authorList>
    </citation>
    <scope>NUCLEOTIDE SEQUENCE</scope>
    <source>
        <strain evidence="2">GCR5</strain>
    </source>
</reference>
<dbReference type="InterPro" id="IPR036249">
    <property type="entry name" value="Thioredoxin-like_sf"/>
</dbReference>
<dbReference type="SUPFAM" id="SSF52833">
    <property type="entry name" value="Thioredoxin-like"/>
    <property type="match status" value="1"/>
</dbReference>
<keyword evidence="3" id="KW-1185">Reference proteome</keyword>
<protein>
    <submittedName>
        <fullName evidence="2">DsbA family oxidoreductase</fullName>
    </submittedName>
</protein>
<dbReference type="GO" id="GO:0016491">
    <property type="term" value="F:oxidoreductase activity"/>
    <property type="evidence" value="ECO:0007669"/>
    <property type="project" value="InterPro"/>
</dbReference>
<dbReference type="AlphaFoldDB" id="A0A930YVD9"/>
<gene>
    <name evidence="2" type="ORF">IC612_04135</name>
</gene>
<dbReference type="PANTHER" id="PTHR13887">
    <property type="entry name" value="GLUTATHIONE S-TRANSFERASE KAPPA"/>
    <property type="match status" value="1"/>
</dbReference>
<evidence type="ECO:0000313" key="3">
    <source>
        <dbReference type="Proteomes" id="UP000694480"/>
    </source>
</evidence>
<feature type="domain" description="DSBA-like thioredoxin" evidence="1">
    <location>
        <begin position="3"/>
        <end position="204"/>
    </location>
</feature>
<dbReference type="EMBL" id="JADKYY010000004">
    <property type="protein sequence ID" value="MBF5026986.1"/>
    <property type="molecule type" value="Genomic_DNA"/>
</dbReference>
<comment type="caution">
    <text evidence="2">The sequence shown here is derived from an EMBL/GenBank/DDBJ whole genome shotgun (WGS) entry which is preliminary data.</text>
</comment>
<dbReference type="InterPro" id="IPR001853">
    <property type="entry name" value="DSBA-like_thioredoxin_dom"/>
</dbReference>